<dbReference type="AlphaFoldDB" id="K1SPU6"/>
<evidence type="ECO:0000313" key="2">
    <source>
        <dbReference type="EMBL" id="EKC62712.1"/>
    </source>
</evidence>
<dbReference type="InterPro" id="IPR036641">
    <property type="entry name" value="HPT_dom_sf"/>
</dbReference>
<gene>
    <name evidence="2" type="ORF">LEA_11699</name>
</gene>
<comment type="caution">
    <text evidence="2">The sequence shown here is derived from an EMBL/GenBank/DDBJ whole genome shotgun (WGS) entry which is preliminary data.</text>
</comment>
<dbReference type="GO" id="GO:0000160">
    <property type="term" value="P:phosphorelay signal transduction system"/>
    <property type="evidence" value="ECO:0007669"/>
    <property type="project" value="InterPro"/>
</dbReference>
<reference evidence="2" key="1">
    <citation type="journal article" date="2013" name="Environ. Microbiol.">
        <title>Microbiota from the distal guts of lean and obese adolescents exhibit partial functional redundancy besides clear differences in community structure.</title>
        <authorList>
            <person name="Ferrer M."/>
            <person name="Ruiz A."/>
            <person name="Lanza F."/>
            <person name="Haange S.B."/>
            <person name="Oberbach A."/>
            <person name="Till H."/>
            <person name="Bargiela R."/>
            <person name="Campoy C."/>
            <person name="Segura M.T."/>
            <person name="Richter M."/>
            <person name="von Bergen M."/>
            <person name="Seifert J."/>
            <person name="Suarez A."/>
        </authorList>
    </citation>
    <scope>NUCLEOTIDE SEQUENCE</scope>
</reference>
<name>K1SPU6_9ZZZZ</name>
<dbReference type="SUPFAM" id="SSF47226">
    <property type="entry name" value="Histidine-containing phosphotransfer domain, HPT domain"/>
    <property type="match status" value="1"/>
</dbReference>
<feature type="non-terminal residue" evidence="2">
    <location>
        <position position="1"/>
    </location>
</feature>
<accession>K1SPU6</accession>
<dbReference type="EMBL" id="AJWY01007897">
    <property type="protein sequence ID" value="EKC62712.1"/>
    <property type="molecule type" value="Genomic_DNA"/>
</dbReference>
<dbReference type="PROSITE" id="PS50894">
    <property type="entry name" value="HPT"/>
    <property type="match status" value="1"/>
</dbReference>
<dbReference type="InterPro" id="IPR008207">
    <property type="entry name" value="Sig_transdc_His_kin_Hpt_dom"/>
</dbReference>
<organism evidence="2">
    <name type="scientific">human gut metagenome</name>
    <dbReference type="NCBI Taxonomy" id="408170"/>
    <lineage>
        <taxon>unclassified sequences</taxon>
        <taxon>metagenomes</taxon>
        <taxon>organismal metagenomes</taxon>
    </lineage>
</organism>
<protein>
    <recommendedName>
        <fullName evidence="1">HPt domain-containing protein</fullName>
    </recommendedName>
</protein>
<sequence length="113" mass="12177">DAVRGFEALTAFARDDAEAAREIIRTFVAENEAHAETLRRAALAGDAVALRAIAHKMVPIYTLLGEEELAAALRRLERSEGSADGALRSAALGVAERVGEIVRAAKKEYLCDR</sequence>
<proteinExistence type="predicted"/>
<feature type="domain" description="HPt" evidence="1">
    <location>
        <begin position="16"/>
        <end position="105"/>
    </location>
</feature>
<evidence type="ECO:0000259" key="1">
    <source>
        <dbReference type="PROSITE" id="PS50894"/>
    </source>
</evidence>
<dbReference type="Gene3D" id="1.20.120.160">
    <property type="entry name" value="HPT domain"/>
    <property type="match status" value="1"/>
</dbReference>